<dbReference type="GO" id="GO:0043138">
    <property type="term" value="F:3'-5' DNA helicase activity"/>
    <property type="evidence" value="ECO:0007669"/>
    <property type="project" value="UniProtKB-EC"/>
</dbReference>
<dbReference type="Gene3D" id="3.40.50.300">
    <property type="entry name" value="P-loop containing nucleotide triphosphate hydrolases"/>
    <property type="match status" value="2"/>
</dbReference>
<dbReference type="GO" id="GO:0003677">
    <property type="term" value="F:DNA binding"/>
    <property type="evidence" value="ECO:0007669"/>
    <property type="project" value="UniProtKB-KW"/>
</dbReference>
<dbReference type="AlphaFoldDB" id="A0A7V2F3G5"/>
<comment type="caution">
    <text evidence="14">The sequence shown here is derived from an EMBL/GenBank/DDBJ whole genome shotgun (WGS) entry which is preliminary data.</text>
</comment>
<accession>A0A7V2F3G5</accession>
<comment type="catalytic activity">
    <reaction evidence="8">
        <text>Couples ATP hydrolysis with the unwinding of duplex DNA by translocating in the 3'-5' direction.</text>
        <dbReference type="EC" id="5.6.2.4"/>
    </reaction>
</comment>
<evidence type="ECO:0000313" key="14">
    <source>
        <dbReference type="EMBL" id="HER43802.1"/>
    </source>
</evidence>
<evidence type="ECO:0000259" key="12">
    <source>
        <dbReference type="PROSITE" id="PS51198"/>
    </source>
</evidence>
<dbReference type="GO" id="GO:0000725">
    <property type="term" value="P:recombinational repair"/>
    <property type="evidence" value="ECO:0007669"/>
    <property type="project" value="TreeGrafter"/>
</dbReference>
<protein>
    <recommendedName>
        <fullName evidence="9">DNA 3'-5' helicase</fullName>
        <ecNumber evidence="9">5.6.2.4</ecNumber>
    </recommendedName>
</protein>
<evidence type="ECO:0000256" key="6">
    <source>
        <dbReference type="ARBA" id="ARBA00023125"/>
    </source>
</evidence>
<dbReference type="PROSITE" id="PS51217">
    <property type="entry name" value="UVRD_HELICASE_CTER"/>
    <property type="match status" value="1"/>
</dbReference>
<evidence type="ECO:0000256" key="1">
    <source>
        <dbReference type="ARBA" id="ARBA00009922"/>
    </source>
</evidence>
<comment type="catalytic activity">
    <reaction evidence="10">
        <text>ATP + H2O = ADP + phosphate + H(+)</text>
        <dbReference type="Rhea" id="RHEA:13065"/>
        <dbReference type="ChEBI" id="CHEBI:15377"/>
        <dbReference type="ChEBI" id="CHEBI:15378"/>
        <dbReference type="ChEBI" id="CHEBI:30616"/>
        <dbReference type="ChEBI" id="CHEBI:43474"/>
        <dbReference type="ChEBI" id="CHEBI:456216"/>
        <dbReference type="EC" id="5.6.2.4"/>
    </reaction>
</comment>
<dbReference type="EMBL" id="DSEC01000352">
    <property type="protein sequence ID" value="HER43802.1"/>
    <property type="molecule type" value="Genomic_DNA"/>
</dbReference>
<dbReference type="InterPro" id="IPR027417">
    <property type="entry name" value="P-loop_NTPase"/>
</dbReference>
<dbReference type="InterPro" id="IPR000212">
    <property type="entry name" value="DNA_helicase_UvrD/REP"/>
</dbReference>
<keyword evidence="4 11" id="KW-0347">Helicase</keyword>
<feature type="binding site" evidence="11">
    <location>
        <begin position="23"/>
        <end position="30"/>
    </location>
    <ligand>
        <name>ATP</name>
        <dbReference type="ChEBI" id="CHEBI:30616"/>
    </ligand>
</feature>
<dbReference type="PROSITE" id="PS51198">
    <property type="entry name" value="UVRD_HELICASE_ATP_BIND"/>
    <property type="match status" value="1"/>
</dbReference>
<evidence type="ECO:0000256" key="2">
    <source>
        <dbReference type="ARBA" id="ARBA00022741"/>
    </source>
</evidence>
<evidence type="ECO:0000259" key="13">
    <source>
        <dbReference type="PROSITE" id="PS51217"/>
    </source>
</evidence>
<dbReference type="EC" id="5.6.2.4" evidence="9"/>
<feature type="domain" description="UvrD-like helicase C-terminal" evidence="13">
    <location>
        <begin position="282"/>
        <end position="380"/>
    </location>
</feature>
<dbReference type="PANTHER" id="PTHR11070">
    <property type="entry name" value="UVRD / RECB / PCRA DNA HELICASE FAMILY MEMBER"/>
    <property type="match status" value="1"/>
</dbReference>
<evidence type="ECO:0000256" key="5">
    <source>
        <dbReference type="ARBA" id="ARBA00022840"/>
    </source>
</evidence>
<organism evidence="14">
    <name type="scientific">Eiseniibacteriota bacterium</name>
    <dbReference type="NCBI Taxonomy" id="2212470"/>
    <lineage>
        <taxon>Bacteria</taxon>
        <taxon>Candidatus Eiseniibacteriota</taxon>
    </lineage>
</organism>
<dbReference type="SUPFAM" id="SSF52540">
    <property type="entry name" value="P-loop containing nucleoside triphosphate hydrolases"/>
    <property type="match status" value="1"/>
</dbReference>
<dbReference type="Gene3D" id="1.10.10.160">
    <property type="match status" value="1"/>
</dbReference>
<evidence type="ECO:0000256" key="3">
    <source>
        <dbReference type="ARBA" id="ARBA00022801"/>
    </source>
</evidence>
<dbReference type="InterPro" id="IPR013986">
    <property type="entry name" value="DExx_box_DNA_helicase_dom_sf"/>
</dbReference>
<dbReference type="InterPro" id="IPR014016">
    <property type="entry name" value="UvrD-like_ATP-bd"/>
</dbReference>
<feature type="non-terminal residue" evidence="14">
    <location>
        <position position="380"/>
    </location>
</feature>
<evidence type="ECO:0000256" key="11">
    <source>
        <dbReference type="PROSITE-ProRule" id="PRU00560"/>
    </source>
</evidence>
<dbReference type="GO" id="GO:0033202">
    <property type="term" value="C:DNA helicase complex"/>
    <property type="evidence" value="ECO:0007669"/>
    <property type="project" value="TreeGrafter"/>
</dbReference>
<dbReference type="Pfam" id="PF00580">
    <property type="entry name" value="UvrD-helicase"/>
    <property type="match status" value="1"/>
</dbReference>
<dbReference type="InterPro" id="IPR014017">
    <property type="entry name" value="DNA_helicase_UvrD-like_C"/>
</dbReference>
<sequence>MDHLNPQQRQAVETEGGHVLVIAGAGSGKTRVLTERIAYLIREKHVSPERILAFTFTNKAAGEMRSRVESRLGRRGIPLWVGTFHATGVRILRREAKQIGFRNDFAIFDDDDSCQLIRTCIKKQGWGLDENPVYPFRNRISVWKNALVPPEEAAREASELFEEKAAAIYAAYAKGLKKCNAFDFDDLITRVVELFTAHPKTKERYSRQFLHVLVDEFQDTNTIQMVMIDALASRHGNLFVVGDEDQSIYGWRGATVENILQFDRVYEDTVVVKLEENYRSTNRILDAANHVIANNLGRRGKRLFSRKGEGEFVRVAFAGDEIEEANLVREVIKGCIRDGYKRSDMAVLYRTHAQSRALENALLRGSLPYQIIGGVRFYER</sequence>
<dbReference type="GO" id="GO:0016787">
    <property type="term" value="F:hydrolase activity"/>
    <property type="evidence" value="ECO:0007669"/>
    <property type="project" value="UniProtKB-UniRule"/>
</dbReference>
<evidence type="ECO:0000256" key="4">
    <source>
        <dbReference type="ARBA" id="ARBA00022806"/>
    </source>
</evidence>
<dbReference type="PANTHER" id="PTHR11070:SF2">
    <property type="entry name" value="ATP-DEPENDENT DNA HELICASE SRS2"/>
    <property type="match status" value="1"/>
</dbReference>
<keyword evidence="7" id="KW-0413">Isomerase</keyword>
<keyword evidence="6" id="KW-0238">DNA-binding</keyword>
<dbReference type="CDD" id="cd17932">
    <property type="entry name" value="DEXQc_UvrD"/>
    <property type="match status" value="1"/>
</dbReference>
<reference evidence="14" key="1">
    <citation type="journal article" date="2020" name="mSystems">
        <title>Genome- and Community-Level Interaction Insights into Carbon Utilization and Element Cycling Functions of Hydrothermarchaeota in Hydrothermal Sediment.</title>
        <authorList>
            <person name="Zhou Z."/>
            <person name="Liu Y."/>
            <person name="Xu W."/>
            <person name="Pan J."/>
            <person name="Luo Z.H."/>
            <person name="Li M."/>
        </authorList>
    </citation>
    <scope>NUCLEOTIDE SEQUENCE [LARGE SCALE GENOMIC DNA]</scope>
    <source>
        <strain evidence="14">SpSt-1233</strain>
    </source>
</reference>
<proteinExistence type="inferred from homology"/>
<keyword evidence="3 11" id="KW-0378">Hydrolase</keyword>
<keyword evidence="2 11" id="KW-0547">Nucleotide-binding</keyword>
<evidence type="ECO:0000256" key="10">
    <source>
        <dbReference type="ARBA" id="ARBA00048988"/>
    </source>
</evidence>
<feature type="domain" description="UvrD-like helicase ATP-binding" evidence="12">
    <location>
        <begin position="2"/>
        <end position="281"/>
    </location>
</feature>
<evidence type="ECO:0000256" key="9">
    <source>
        <dbReference type="ARBA" id="ARBA00034808"/>
    </source>
</evidence>
<keyword evidence="5 11" id="KW-0067">ATP-binding</keyword>
<dbReference type="Pfam" id="PF13361">
    <property type="entry name" value="UvrD_C"/>
    <property type="match status" value="1"/>
</dbReference>
<gene>
    <name evidence="14" type="ORF">ENO08_05020</name>
</gene>
<name>A0A7V2F3G5_UNCEI</name>
<dbReference type="GO" id="GO:0005524">
    <property type="term" value="F:ATP binding"/>
    <property type="evidence" value="ECO:0007669"/>
    <property type="project" value="UniProtKB-UniRule"/>
</dbReference>
<evidence type="ECO:0000256" key="7">
    <source>
        <dbReference type="ARBA" id="ARBA00023235"/>
    </source>
</evidence>
<evidence type="ECO:0000256" key="8">
    <source>
        <dbReference type="ARBA" id="ARBA00034617"/>
    </source>
</evidence>
<dbReference type="Proteomes" id="UP000886069">
    <property type="component" value="Unassembled WGS sequence"/>
</dbReference>
<comment type="similarity">
    <text evidence="1">Belongs to the helicase family. UvrD subfamily.</text>
</comment>
<dbReference type="GO" id="GO:0005829">
    <property type="term" value="C:cytosol"/>
    <property type="evidence" value="ECO:0007669"/>
    <property type="project" value="TreeGrafter"/>
</dbReference>